<dbReference type="InterPro" id="IPR045851">
    <property type="entry name" value="AMP-bd_C_sf"/>
</dbReference>
<dbReference type="SUPFAM" id="SSF56801">
    <property type="entry name" value="Acetyl-CoA synthetase-like"/>
    <property type="match status" value="4"/>
</dbReference>
<dbReference type="PROSITE" id="PS00012">
    <property type="entry name" value="PHOSPHOPANTETHEINE"/>
    <property type="match status" value="2"/>
</dbReference>
<dbReference type="PANTHER" id="PTHR45527">
    <property type="entry name" value="NONRIBOSOMAL PEPTIDE SYNTHETASE"/>
    <property type="match status" value="1"/>
</dbReference>
<dbReference type="PROSITE" id="PS00455">
    <property type="entry name" value="AMP_BINDING"/>
    <property type="match status" value="2"/>
</dbReference>
<dbReference type="FunFam" id="1.10.1200.10:FF:000005">
    <property type="entry name" value="Nonribosomal peptide synthetase 1"/>
    <property type="match status" value="1"/>
</dbReference>
<evidence type="ECO:0000256" key="2">
    <source>
        <dbReference type="ARBA" id="ARBA00022553"/>
    </source>
</evidence>
<dbReference type="InterPro" id="IPR000873">
    <property type="entry name" value="AMP-dep_synth/lig_dom"/>
</dbReference>
<name>A0A5N6TZD8_ASPAV</name>
<proteinExistence type="inferred from homology"/>
<keyword evidence="7" id="KW-1185">Reference proteome</keyword>
<dbReference type="GO" id="GO:0043041">
    <property type="term" value="P:amino acid activation for nonribosomal peptide biosynthetic process"/>
    <property type="evidence" value="ECO:0007669"/>
    <property type="project" value="TreeGrafter"/>
</dbReference>
<dbReference type="InterPro" id="IPR042099">
    <property type="entry name" value="ANL_N_sf"/>
</dbReference>
<feature type="domain" description="Carrier" evidence="5">
    <location>
        <begin position="755"/>
        <end position="829"/>
    </location>
</feature>
<comment type="similarity">
    <text evidence="4">Belongs to the NRP synthetase family.</text>
</comment>
<dbReference type="InterPro" id="IPR036736">
    <property type="entry name" value="ACP-like_sf"/>
</dbReference>
<dbReference type="GO" id="GO:0016874">
    <property type="term" value="F:ligase activity"/>
    <property type="evidence" value="ECO:0007669"/>
    <property type="project" value="UniProtKB-KW"/>
</dbReference>
<dbReference type="FunFam" id="3.30.559.30:FF:000003">
    <property type="entry name" value="Nonribosomal peptide synthase SidD"/>
    <property type="match status" value="2"/>
</dbReference>
<dbReference type="InterPro" id="IPR010071">
    <property type="entry name" value="AA_adenyl_dom"/>
</dbReference>
<dbReference type="Pfam" id="PF00501">
    <property type="entry name" value="AMP-binding"/>
    <property type="match status" value="5"/>
</dbReference>
<dbReference type="InterPro" id="IPR020845">
    <property type="entry name" value="AMP-binding_CS"/>
</dbReference>
<dbReference type="Gene3D" id="2.30.38.10">
    <property type="entry name" value="Luciferase, Domain 3"/>
    <property type="match status" value="1"/>
</dbReference>
<dbReference type="Pfam" id="PF00550">
    <property type="entry name" value="PP-binding"/>
    <property type="match status" value="4"/>
</dbReference>
<dbReference type="Pfam" id="PF00668">
    <property type="entry name" value="Condensation"/>
    <property type="match status" value="4"/>
</dbReference>
<dbReference type="CDD" id="cd19545">
    <property type="entry name" value="FUM14_C_NRPS-like"/>
    <property type="match status" value="3"/>
</dbReference>
<dbReference type="FunFam" id="3.30.300.30:FF:000015">
    <property type="entry name" value="Nonribosomal peptide synthase SidD"/>
    <property type="match status" value="4"/>
</dbReference>
<evidence type="ECO:0000259" key="5">
    <source>
        <dbReference type="PROSITE" id="PS50075"/>
    </source>
</evidence>
<dbReference type="InterPro" id="IPR001242">
    <property type="entry name" value="Condensation_dom"/>
</dbReference>
<feature type="domain" description="Carrier" evidence="5">
    <location>
        <begin position="1797"/>
        <end position="1873"/>
    </location>
</feature>
<dbReference type="FunFam" id="3.40.50.12780:FF:000014">
    <property type="entry name" value="Nonribosomal peptide synthetase 1"/>
    <property type="match status" value="1"/>
</dbReference>
<dbReference type="InterPro" id="IPR023213">
    <property type="entry name" value="CAT-like_dom_sf"/>
</dbReference>
<evidence type="ECO:0000313" key="6">
    <source>
        <dbReference type="EMBL" id="KAE8151712.1"/>
    </source>
</evidence>
<keyword evidence="1" id="KW-0596">Phosphopantetheine</keyword>
<accession>A0A5N6TZD8</accession>
<gene>
    <name evidence="6" type="ORF">BDV25DRAFT_138636</name>
</gene>
<dbReference type="InterPro" id="IPR020806">
    <property type="entry name" value="PKS_PP-bd"/>
</dbReference>
<keyword evidence="3" id="KW-0436">Ligase</keyword>
<dbReference type="Gene3D" id="3.30.559.10">
    <property type="entry name" value="Chloramphenicol acetyltransferase-like domain"/>
    <property type="match status" value="4"/>
</dbReference>
<dbReference type="GO" id="GO:1904091">
    <property type="term" value="F:non-ribosomal peptide synthetase activity"/>
    <property type="evidence" value="ECO:0007669"/>
    <property type="project" value="UniProtKB-ARBA"/>
</dbReference>
<keyword evidence="2" id="KW-0597">Phosphoprotein</keyword>
<dbReference type="InterPro" id="IPR006162">
    <property type="entry name" value="Ppantetheine_attach_site"/>
</dbReference>
<dbReference type="Gene3D" id="3.30.559.30">
    <property type="entry name" value="Nonribosomal peptide synthetase, condensation domain"/>
    <property type="match status" value="4"/>
</dbReference>
<evidence type="ECO:0000256" key="3">
    <source>
        <dbReference type="ARBA" id="ARBA00022598"/>
    </source>
</evidence>
<organism evidence="6 7">
    <name type="scientific">Aspergillus avenaceus</name>
    <dbReference type="NCBI Taxonomy" id="36643"/>
    <lineage>
        <taxon>Eukaryota</taxon>
        <taxon>Fungi</taxon>
        <taxon>Dikarya</taxon>
        <taxon>Ascomycota</taxon>
        <taxon>Pezizomycotina</taxon>
        <taxon>Eurotiomycetes</taxon>
        <taxon>Eurotiomycetidae</taxon>
        <taxon>Eurotiales</taxon>
        <taxon>Aspergillaceae</taxon>
        <taxon>Aspergillus</taxon>
        <taxon>Aspergillus subgen. Circumdati</taxon>
    </lineage>
</organism>
<dbReference type="CDD" id="cd05918">
    <property type="entry name" value="A_NRPS_SidN3_like"/>
    <property type="match status" value="4"/>
</dbReference>
<dbReference type="SUPFAM" id="SSF47336">
    <property type="entry name" value="ACP-like"/>
    <property type="match status" value="4"/>
</dbReference>
<dbReference type="Proteomes" id="UP000325780">
    <property type="component" value="Unassembled WGS sequence"/>
</dbReference>
<evidence type="ECO:0000256" key="4">
    <source>
        <dbReference type="ARBA" id="ARBA00029454"/>
    </source>
</evidence>
<protein>
    <submittedName>
        <fullName evidence="6">Acetyl-CoA synthetase-like protein</fullName>
    </submittedName>
</protein>
<dbReference type="InterPro" id="IPR009081">
    <property type="entry name" value="PP-bd_ACP"/>
</dbReference>
<dbReference type="CDD" id="cd19542">
    <property type="entry name" value="CT_NRPS-like"/>
    <property type="match status" value="1"/>
</dbReference>
<dbReference type="Gene3D" id="3.40.50.12780">
    <property type="entry name" value="N-terminal domain of ligase-like"/>
    <property type="match status" value="3"/>
</dbReference>
<dbReference type="Gene3D" id="3.30.300.30">
    <property type="match status" value="4"/>
</dbReference>
<dbReference type="NCBIfam" id="NF003417">
    <property type="entry name" value="PRK04813.1"/>
    <property type="match status" value="5"/>
</dbReference>
<reference evidence="6 7" key="1">
    <citation type="submission" date="2019-04" db="EMBL/GenBank/DDBJ databases">
        <title>Friends and foes A comparative genomics study of 23 Aspergillus species from section Flavi.</title>
        <authorList>
            <consortium name="DOE Joint Genome Institute"/>
            <person name="Kjaerbolling I."/>
            <person name="Vesth T."/>
            <person name="Frisvad J.C."/>
            <person name="Nybo J.L."/>
            <person name="Theobald S."/>
            <person name="Kildgaard S."/>
            <person name="Isbrandt T."/>
            <person name="Kuo A."/>
            <person name="Sato A."/>
            <person name="Lyhne E.K."/>
            <person name="Kogle M.E."/>
            <person name="Wiebenga A."/>
            <person name="Kun R.S."/>
            <person name="Lubbers R.J."/>
            <person name="Makela M.R."/>
            <person name="Barry K."/>
            <person name="Chovatia M."/>
            <person name="Clum A."/>
            <person name="Daum C."/>
            <person name="Haridas S."/>
            <person name="He G."/>
            <person name="LaButti K."/>
            <person name="Lipzen A."/>
            <person name="Mondo S."/>
            <person name="Riley R."/>
            <person name="Salamov A."/>
            <person name="Simmons B.A."/>
            <person name="Magnuson J.K."/>
            <person name="Henrissat B."/>
            <person name="Mortensen U.H."/>
            <person name="Larsen T.O."/>
            <person name="Devries R.P."/>
            <person name="Grigoriev I.V."/>
            <person name="Machida M."/>
            <person name="Baker S.E."/>
            <person name="Andersen M.R."/>
        </authorList>
    </citation>
    <scope>NUCLEOTIDE SEQUENCE [LARGE SCALE GENOMIC DNA]</scope>
    <source>
        <strain evidence="6 7">IBT 18842</strain>
    </source>
</reference>
<sequence>MGDHRPYLIENPGFEQSCPFPRINDNGSTDGREVYAVVPVSIEQPEIALSFCKGHAIKPSQLAQACWAVVLRTYTASEYAAFGYVDGTTNADTRLVCSFDLSDRNCTVLEAIQNAKYMDATQMGKGNWNTGILWNCAEGPVQELDVYVDATIWGDSWSLRLGYSKWILSDRQAKTVSHVLGNVISEASRGSKIKDIELCTSLNMVQIAQWNSTVPEVVESYADESILYQCKNRPDAIAVSAWDGSFAYKELDSLSFHLAEHMRHYGVGPDVFVPIYLNRSRWSAVAILAVMRTGGAFVLLDSTYPKLRVEEICRQLQSTVMVSSKARATHVKGIVSNIILVDELHSVCQQPLVYVTDTASTRKPSNALYAIFTSGTTGSPKGVIISHTSYCSAAKHQARLFRLNETSRVLQFASYAFDISVAEHLLVLMVGGRICIPSQETPLSSLPEFVANFKITFWLSTPTVARLLKPRDFRSLDILVLGGEPLSSADQQMWKDHVQLVNCYGPAECSVIAAANPNVGLGNDARIIGKCLNALCWIVDPDNTKLLPIGAIGELIIEGPIVGSGYLADSVKTAESFITPPDWRFRFLPGHVQWPMYRTGDLVQYMSDGSIRYVGRKDAQVKIRGQRLELSEIEHHLREFLPTATDVAVDVVNPIGSDGSPIVVGFILGTDMNGNEQDDIFATPTEEFQDTAQKALSELKGRLPGYMVPSLLIPLNIMPMSRSGKADRRRLRQRASRLSRSELEVYTREMVIQRPPASEMETILYRILQDVLRFENFGMDDNFFNLGGNSVLTMKLTQVAHQAGFDIPAGKIFQNPVLADLAMAMVPRGNSANVEPFALVRKEAQDTIKQMANLQCGLTSVEEIEDIYPATPMQEGMIALSESSSKLNYAARSVFLISRHISIDRLKTAWDMVIRKNPILRTRLIGSDDDMVYQVVVRPGTTWQDGESLTDYVKSDSRDKMGLGDPLLRLAMIMESGKKYFVLTIHHGLYDGFTLPMILEHVESAYYGGEAQSAPFRLFVKYLDSQDTGLMEEYWKNELTDFVGPLFPSLPSFNYKPRGTQSMARTMSLQPVRQLGITTASVIQLGLALALSQFTCSDDVVYGLTRSGRDVSVCGIEDILGPTLTSVPLRIKLQQQKTIKGLLLSVHKQTTALMPYEHFGLPKIRRLNEGAAIACRYQTLLIIQPYQQQNASTICGNVREEMSEEIVDNYALTLEATLDQGDRVHFGALYDHAVIAESFMTAILDQLDHFLTQITSNSDRLASEIFTLGCRQLQKISIWNHHVPYSINACVQDFVCRHVFSNPDATAVDAWDGNLTYSELDMQSERLAIQLQRLNVGRGNFVMVFLGKSYLQVVAMMAVMKAGAAFVLNQAAHLGPAVLNMSTFSGETLPRFQADVRHVSVGPDDPVYAIFTSGSTGRPKGVVVQHRAFLTSAVINGAAQYVDKYSRVLQLASFSFDASIAEILYPLVHGGCVCIPSDSDSRNDLEETMNGFHVTWATMTPSLARALSPKKVKTLRTLALGGEAMTAEDIEMWSHIQLVNGYGPVECCVDSIVQPVITRNSDPSNIGRGMAVVPWVVNPSDPEILLPIGAIGELALEGPILASGYLDDEERTAAAFIEYPSWLRQLRLGKRGRVYKTGDLVQYRPDEDGTIRYIGRKDHQVKLRGQRIELGEVEYHIRQCLPQNRNVTVEIVTPEDGSYSYLAAFIIWDDVPSVSSSTPDSVFADTTSQFQAEIQAIEMTLRDLLPSYMIPTSFIPCTHMPLSSAGKVDRRKLREDASKLSRVSLRRYRNVRSHKRQPNGPAETALHKAVSKVLNLPEHEFGTEDNIFHIGLDSITAMKLVSRLREQGWIVTVGDIFIHSTPGRIAQVMKISDADPITALAPFALLEPGPRQEAIKYATEQCHVRETRIEDMYPCTPLQEGLLSLSMKESLDYIGKFEFKLPETVDLERVRSAWQAVFDVNPILRTRFVLVHSQFLQVVLRQRLQWNRVQSQLLIAPGEPLAGIGISKHGGKYCLVLWLHHALYDGASVPLLLEQADAAFHGQGLSYRPFNKFIEYTAKIDAAACKTFWTERFRGLDTVMFPGSRGRDSTGARTTITHRISIPTSKSTFTLSTMIKLAWGIISGHYVASDDVVYGLVLAGRDAPVPGIDSMTGPTIASLPFRIRLSPEASVQSCLATIQQQLVEMVPYAQAGLAAIRSMSNETAAASEFQCQLVIQPADECPDHGMFQLSSEGGSEQLDHFASYPMLLACSIANNKRTVTVTCNTDVARLDEGEATMLMNQFGNVLQQIVRNEELMLRDIQVISPQDVARLRVLNQSMGQRCDRLVHELVLERCHLSPDTIAVQAWDGTICYNQLAVACYSYAQYFQMAGIKHGSATVVCLEKSVWTVVAILAILQSGSACALIDPSHPTSRIQEIITQTNSSFVVASRQTSHLFNDVSLKVVTVPPETPGDSVPALPSMLPSIASSDPAFILFTSGSTGRPKGIVLEHASISTSIENLKGSLHLDQTIRVLHFASYAFDMSVMELLFPLTFGGTLYIPSEDERTGDLEGFIRRSQINMAILVPSAVELLGPTDVPCLKILALGGEQMTTSVANRWAGKVRLINVYGPAECTFVCATGRVPAQGYVLGTIGHMVNGVGWVTVPSDPSRLAAWGAVGELLIEGPALAREYINNPGKTASSFIRNPPWLAQFGPRGDGRLYRTGDLVQYTLDGRIRYIGRIDRQVKLNGQRLELGEVETRLRECLEQEMMVAAEVVIPNRPHARPVLCAFMVWNESEDSKGASLFATADKKFSEYTEKIRSNLSRTLPRYMVPGAFLPVNYLPRTGTGKIDRVRLCREASMLKHIEFDSENCNVPIIAPSTASEQRLIKLWSALLNIPEEQISCTDNFISRGGDSIIAMKMISQAQKEGLKITVADVFAHPILADLAKVTRTITPESEAIPVVAPFSLIRHEARDLVRQAAFEQCSASRDNIEDVYPCTPLQEGLVSLSLRTAGAYSACFQYRLRKDINFERFKSAWRAVIDASPILRTRIVQADSLFQVVLRETVPWMIVDDVNQHISHLSSQRLQLGQPLLHLVASSQLVHGRRLFALLIHHSVYDGTSLQMIYAHIEQAYRGVTLRPQPFNAFVQLIEQSDMAASNEYWKRQLANTDSAVFPPVPSPQYEPISNYSIQQTTDLGTLPGITKATMIQMAWALVVSTYTDTTDVVFASVQSGRTSGTSAISSTNGPTITTVPLRVQLNPDVSVEDALQELQQQVIAMLPHEQFGLQNIRQLSKDTEAACQFRNLLLIQPAGDQSHLSLWDEIEMEERPEAFSAYPLEVTCGILERQVRITFDYDPQVIATTQAQRVLATFVNVLHEIQDHPKRNVSSISPLSPDDQSQLMQWNSAVLPMVNKCINEGIFEMCKKTPDAVAVDAWDGTFTYGDLHDLTSKLAGYLQTSGAGPGVFIPICMEKSRWVSIAIMGVIQAGGAFVLLDPSLPPDRLRSICELVNAPLIISSPSCEDVSSRLVERVLLVSEESLSHFASDSVVSPDNRANPEDALYVIFTSGSTGKPKGIVIGHRAFYTSGKSQQRALYLDRQTRTLQLASHAFDVSAADYLWTFLVGGCVCVPNEGRMKEDLAGVMNEFQVNRVDMTPSLIRVLRPEDIPTVKTILLGGEPMSQYDLDTWASKVKLVNGYGPSECSVCCVLADVGPTSDPFTIGKCYGATSWVVDKDNYDRLVPIGAIGELLIEGHTLACGYLGQPEATAAAFITSPSWLRGIRPDARLYRTGDLVQYNADGTLRYIGRKDTQVKIRGQRVELGEIEHQIRLISPDIHDVAVELIRLPDRSTGATLVAFLCKDTKLKSDTHGLFNLPTPDCETSSQSLIAALQKRLPSYMVPMIFIPLCYMPLSASGKADRRLLRESAAALPKSGLDLYVNRTVKRPPNTVAEQAMQSVMCDILGLDATDVGMDDDFFALGGDSIIAIRLAERARSHGFTLRVADVFRRPRLCDICTMRNDTRVCKDTYASTSLYFGYERQDDLIESICSSAQIPFAKEDIEDILPVTEGASRFIYQPPEYWIVNLSGPIDVDRLQLACTALVKRHGVLRAVFLPHSVEGFMQIILRNLDTQIHKHGQVLDIDQFVEQHRLQDPIPVPTVNYPVSRFDIVQEAQGKHALIVRLNHAQFDGYCLHILWQDLKCLYEGKSLAPAAEYRCHIQDWMVAQTDRAFAFWRDTLDGATISKIDNNLFDTTKSPLTNEPHFVTVTKRASVAQGLPSGITLATVIKAAWSLLLSQLLGRDDIVFVQTSNGRNSGSSATQNVVGMCLNYIPVRAKISPTWKILDLLSFLQKQHRESLEFELIDFHTIVKKSTSWPKGTTHQSNIVHQNIDPDAPFPFGSAEALVTCCYEWPNPPDEILIESRPVGDELQLTLDTSSDVLNEENAEYVLRGLAFIVEAFLHDSSGCLSDVRFDVLR</sequence>
<dbReference type="SUPFAM" id="SSF52777">
    <property type="entry name" value="CoA-dependent acyltransferases"/>
    <property type="match status" value="9"/>
</dbReference>
<dbReference type="OrthoDB" id="416786at2759"/>
<dbReference type="PANTHER" id="PTHR45527:SF1">
    <property type="entry name" value="FATTY ACID SYNTHASE"/>
    <property type="match status" value="1"/>
</dbReference>
<feature type="domain" description="Carrier" evidence="5">
    <location>
        <begin position="3921"/>
        <end position="3997"/>
    </location>
</feature>
<dbReference type="EMBL" id="ML742066">
    <property type="protein sequence ID" value="KAE8151712.1"/>
    <property type="molecule type" value="Genomic_DNA"/>
</dbReference>
<dbReference type="GO" id="GO:0031177">
    <property type="term" value="F:phosphopantetheine binding"/>
    <property type="evidence" value="ECO:0007669"/>
    <property type="project" value="InterPro"/>
</dbReference>
<feature type="domain" description="Carrier" evidence="5">
    <location>
        <begin position="2856"/>
        <end position="2932"/>
    </location>
</feature>
<evidence type="ECO:0000256" key="1">
    <source>
        <dbReference type="ARBA" id="ARBA00022450"/>
    </source>
</evidence>
<evidence type="ECO:0000313" key="7">
    <source>
        <dbReference type="Proteomes" id="UP000325780"/>
    </source>
</evidence>
<dbReference type="GO" id="GO:0005737">
    <property type="term" value="C:cytoplasm"/>
    <property type="evidence" value="ECO:0007669"/>
    <property type="project" value="TreeGrafter"/>
</dbReference>
<dbReference type="NCBIfam" id="TIGR01733">
    <property type="entry name" value="AA-adenyl-dom"/>
    <property type="match status" value="3"/>
</dbReference>
<dbReference type="Gene3D" id="3.40.50.980">
    <property type="match status" value="2"/>
</dbReference>
<dbReference type="SMART" id="SM00823">
    <property type="entry name" value="PKS_PP"/>
    <property type="match status" value="3"/>
</dbReference>
<dbReference type="Gene3D" id="1.10.1200.10">
    <property type="entry name" value="ACP-like"/>
    <property type="match status" value="4"/>
</dbReference>
<dbReference type="PROSITE" id="PS50075">
    <property type="entry name" value="CARRIER"/>
    <property type="match status" value="4"/>
</dbReference>
<dbReference type="GO" id="GO:0044550">
    <property type="term" value="P:secondary metabolite biosynthetic process"/>
    <property type="evidence" value="ECO:0007669"/>
    <property type="project" value="TreeGrafter"/>
</dbReference>